<dbReference type="AlphaFoldDB" id="A0A7J9JJF7"/>
<accession>A0A7J9JJF7</accession>
<protein>
    <submittedName>
        <fullName evidence="1">Uncharacterized protein</fullName>
    </submittedName>
</protein>
<dbReference type="EMBL" id="JABFAE010000008">
    <property type="protein sequence ID" value="MBA0834536.1"/>
    <property type="molecule type" value="Genomic_DNA"/>
</dbReference>
<gene>
    <name evidence="1" type="ORF">Goarm_006880</name>
</gene>
<sequence>MSCFRIVSRMTEGNVVESRTIINRHIKSAFAAE</sequence>
<keyword evidence="2" id="KW-1185">Reference proteome</keyword>
<evidence type="ECO:0000313" key="1">
    <source>
        <dbReference type="EMBL" id="MBA0834536.1"/>
    </source>
</evidence>
<feature type="non-terminal residue" evidence="1">
    <location>
        <position position="33"/>
    </location>
</feature>
<name>A0A7J9JJF7_9ROSI</name>
<comment type="caution">
    <text evidence="1">The sequence shown here is derived from an EMBL/GenBank/DDBJ whole genome shotgun (WGS) entry which is preliminary data.</text>
</comment>
<organism evidence="1 2">
    <name type="scientific">Gossypium armourianum</name>
    <dbReference type="NCBI Taxonomy" id="34283"/>
    <lineage>
        <taxon>Eukaryota</taxon>
        <taxon>Viridiplantae</taxon>
        <taxon>Streptophyta</taxon>
        <taxon>Embryophyta</taxon>
        <taxon>Tracheophyta</taxon>
        <taxon>Spermatophyta</taxon>
        <taxon>Magnoliopsida</taxon>
        <taxon>eudicotyledons</taxon>
        <taxon>Gunneridae</taxon>
        <taxon>Pentapetalae</taxon>
        <taxon>rosids</taxon>
        <taxon>malvids</taxon>
        <taxon>Malvales</taxon>
        <taxon>Malvaceae</taxon>
        <taxon>Malvoideae</taxon>
        <taxon>Gossypium</taxon>
    </lineage>
</organism>
<dbReference type="Proteomes" id="UP000593575">
    <property type="component" value="Unassembled WGS sequence"/>
</dbReference>
<proteinExistence type="predicted"/>
<evidence type="ECO:0000313" key="2">
    <source>
        <dbReference type="Proteomes" id="UP000593575"/>
    </source>
</evidence>
<reference evidence="1 2" key="1">
    <citation type="journal article" date="2019" name="Genome Biol. Evol.">
        <title>Insights into the evolution of the New World diploid cottons (Gossypium, subgenus Houzingenia) based on genome sequencing.</title>
        <authorList>
            <person name="Grover C.E."/>
            <person name="Arick M.A. 2nd"/>
            <person name="Thrash A."/>
            <person name="Conover J.L."/>
            <person name="Sanders W.S."/>
            <person name="Peterson D.G."/>
            <person name="Frelichowski J.E."/>
            <person name="Scheffler J.A."/>
            <person name="Scheffler B.E."/>
            <person name="Wendel J.F."/>
        </authorList>
    </citation>
    <scope>NUCLEOTIDE SEQUENCE [LARGE SCALE GENOMIC DNA]</scope>
    <source>
        <strain evidence="1">6</strain>
        <tissue evidence="1">Leaf</tissue>
    </source>
</reference>